<gene>
    <name evidence="2" type="primary">Cnig_chr_II.g6908</name>
    <name evidence="2" type="ORF">B9Z55_006908</name>
</gene>
<evidence type="ECO:0000313" key="2">
    <source>
        <dbReference type="EMBL" id="PIC47610.1"/>
    </source>
</evidence>
<accession>A0A2G5V7A0</accession>
<dbReference type="InterPro" id="IPR052664">
    <property type="entry name" value="BTB-MATH_domain_protein"/>
</dbReference>
<organism evidence="2 3">
    <name type="scientific">Caenorhabditis nigoni</name>
    <dbReference type="NCBI Taxonomy" id="1611254"/>
    <lineage>
        <taxon>Eukaryota</taxon>
        <taxon>Metazoa</taxon>
        <taxon>Ecdysozoa</taxon>
        <taxon>Nematoda</taxon>
        <taxon>Chromadorea</taxon>
        <taxon>Rhabditida</taxon>
        <taxon>Rhabditina</taxon>
        <taxon>Rhabditomorpha</taxon>
        <taxon>Rhabditoidea</taxon>
        <taxon>Rhabditidae</taxon>
        <taxon>Peloderinae</taxon>
        <taxon>Caenorhabditis</taxon>
    </lineage>
</organism>
<dbReference type="AlphaFoldDB" id="A0A2G5V7A0"/>
<dbReference type="EMBL" id="PDUG01000002">
    <property type="protein sequence ID" value="PIC47610.1"/>
    <property type="molecule type" value="Genomic_DNA"/>
</dbReference>
<comment type="caution">
    <text evidence="2">The sequence shown here is derived from an EMBL/GenBank/DDBJ whole genome shotgun (WGS) entry which is preliminary data.</text>
</comment>
<keyword evidence="3" id="KW-1185">Reference proteome</keyword>
<reference evidence="3" key="1">
    <citation type="submission" date="2017-10" db="EMBL/GenBank/DDBJ databases">
        <title>Rapid genome shrinkage in a self-fertile nematode reveals novel sperm competition proteins.</title>
        <authorList>
            <person name="Yin D."/>
            <person name="Schwarz E.M."/>
            <person name="Thomas C.G."/>
            <person name="Felde R.L."/>
            <person name="Korf I.F."/>
            <person name="Cutter A.D."/>
            <person name="Schartner C.M."/>
            <person name="Ralston E.J."/>
            <person name="Meyer B.J."/>
            <person name="Haag E.S."/>
        </authorList>
    </citation>
    <scope>NUCLEOTIDE SEQUENCE [LARGE SCALE GENOMIC DNA]</scope>
    <source>
        <strain evidence="3">JU1422</strain>
    </source>
</reference>
<dbReference type="InterPro" id="IPR011333">
    <property type="entry name" value="SKP1/BTB/POZ_sf"/>
</dbReference>
<dbReference type="SUPFAM" id="SSF54695">
    <property type="entry name" value="POZ domain"/>
    <property type="match status" value="1"/>
</dbReference>
<protein>
    <recommendedName>
        <fullName evidence="1">BTB domain-containing protein</fullName>
    </recommendedName>
</protein>
<dbReference type="Pfam" id="PF00651">
    <property type="entry name" value="BTB"/>
    <property type="match status" value="1"/>
</dbReference>
<dbReference type="PROSITE" id="PS50097">
    <property type="entry name" value="BTB"/>
    <property type="match status" value="1"/>
</dbReference>
<dbReference type="SUPFAM" id="SSF49599">
    <property type="entry name" value="TRAF domain-like"/>
    <property type="match status" value="1"/>
</dbReference>
<dbReference type="PANTHER" id="PTHR22743:SF165">
    <property type="entry name" value="BTB AND MATH DOMAIN CONTAINING-RELATED"/>
    <property type="match status" value="1"/>
</dbReference>
<feature type="domain" description="BTB" evidence="1">
    <location>
        <begin position="230"/>
        <end position="289"/>
    </location>
</feature>
<dbReference type="CDD" id="cd18186">
    <property type="entry name" value="BTB_POZ_ZBTB_KLHL-like"/>
    <property type="match status" value="1"/>
</dbReference>
<dbReference type="Pfam" id="PF00917">
    <property type="entry name" value="MATH"/>
    <property type="match status" value="1"/>
</dbReference>
<dbReference type="PANTHER" id="PTHR22743">
    <property type="entry name" value="MEPRIN/TRAF-LIKE MATH FAMILY-C.ELEGANS"/>
    <property type="match status" value="1"/>
</dbReference>
<dbReference type="Proteomes" id="UP000230233">
    <property type="component" value="Chromosome II"/>
</dbReference>
<evidence type="ECO:0000313" key="3">
    <source>
        <dbReference type="Proteomes" id="UP000230233"/>
    </source>
</evidence>
<name>A0A2G5V7A0_9PELO</name>
<evidence type="ECO:0000259" key="1">
    <source>
        <dbReference type="PROSITE" id="PS50097"/>
    </source>
</evidence>
<proteinExistence type="predicted"/>
<dbReference type="InterPro" id="IPR002083">
    <property type="entry name" value="MATH/TRAF_dom"/>
</dbReference>
<sequence>MANNGKDEGENLEINKQSEISELFEKLKIVIMAETEKIENSHKQKFDEIAEKLQSMEESMSKIPEYDDEEKKFKEKSIVLSNCNKKELKTAKGFVLKYMFENVPSFKKGGPYPSEIVEHFNLKWYMEIKRFQNDLDLCVICDPIDPITDNWSIETKLNYRMIGYDGYIVTKSVKCSFEIKNAWMTFDLNDWTEYLIDDNLTVEVDIEILEMAGFEREKMRLFDESQKDVSDVILVVQNTKFYVSKMYLAAQSTFFKALLLGNFSESMQSEIALSEIEPEDFQYFLEVLYGEPAIDDTTVECVARLADMYDAQTALRRCEEFLLEKSEKSLKNKLQLATGYRMEKMKQKCVGEIETVDDMRSVIPMNYDDFDHQTTFELLKKLISFH</sequence>
<dbReference type="SMART" id="SM00225">
    <property type="entry name" value="BTB"/>
    <property type="match status" value="1"/>
</dbReference>
<dbReference type="Gene3D" id="3.30.710.10">
    <property type="entry name" value="Potassium Channel Kv1.1, Chain A"/>
    <property type="match status" value="1"/>
</dbReference>
<dbReference type="SMART" id="SM00061">
    <property type="entry name" value="MATH"/>
    <property type="match status" value="1"/>
</dbReference>
<dbReference type="InterPro" id="IPR000210">
    <property type="entry name" value="BTB/POZ_dom"/>
</dbReference>
<dbReference type="CDD" id="cd00121">
    <property type="entry name" value="MATH"/>
    <property type="match status" value="1"/>
</dbReference>